<reference evidence="1" key="1">
    <citation type="submission" date="2024-03" db="EMBL/GenBank/DDBJ databases">
        <title>Novel Streptomyces species of biotechnological and ecological value are a feature of Machair soil.</title>
        <authorList>
            <person name="Prole J.R."/>
            <person name="Goodfellow M."/>
            <person name="Allenby N."/>
            <person name="Ward A.C."/>
        </authorList>
    </citation>
    <scope>NUCLEOTIDE SEQUENCE</scope>
    <source>
        <strain evidence="1">MS2.AVA.5</strain>
    </source>
</reference>
<accession>A0ACC6PYU1</accession>
<evidence type="ECO:0000313" key="1">
    <source>
        <dbReference type="EMBL" id="MEJ8636569.1"/>
    </source>
</evidence>
<comment type="caution">
    <text evidence="1">The sequence shown here is derived from an EMBL/GenBank/DDBJ whole genome shotgun (WGS) entry which is preliminary data.</text>
</comment>
<keyword evidence="2" id="KW-1185">Reference proteome</keyword>
<protein>
    <submittedName>
        <fullName evidence="1">NAD(P)-binding domain-containing protein</fullName>
    </submittedName>
</protein>
<dbReference type="EMBL" id="JBBKAJ010000022">
    <property type="protein sequence ID" value="MEJ8636569.1"/>
    <property type="molecule type" value="Genomic_DNA"/>
</dbReference>
<sequence>MSAPQPPVPQPSAPASQHSVPQPSVPQPSAPGSRPPVSVLGLGMMGSALAAAFLAAGHPVTVWNRTRSKTGPLVAQGAVPAGSAAEAVTGGGLAVVCLMTNDNVRELLDSLGESPVGRTVVNLTNGTPAQARELAARATELGIRYIDGGIMAVPQMIGGPHAYVLYSGDEQAFETHRPTLAALGGTTFTGADPGLASLHDLALLTGMYGMVVGVLQAYALVRTEGISATDFSELLVPWVGAMLSGAPQWAAAVDSDEHLTDVSSLAVNQAAVPNFLAAFRDQGITTEFFEPLKAILDRAIEEGHADDGLSRLVDLMRA</sequence>
<gene>
    <name evidence="1" type="ORF">WKI67_24720</name>
</gene>
<organism evidence="1 2">
    <name type="scientific">Streptomyces achmelvichensis</name>
    <dbReference type="NCBI Taxonomy" id="3134111"/>
    <lineage>
        <taxon>Bacteria</taxon>
        <taxon>Bacillati</taxon>
        <taxon>Actinomycetota</taxon>
        <taxon>Actinomycetes</taxon>
        <taxon>Kitasatosporales</taxon>
        <taxon>Streptomycetaceae</taxon>
        <taxon>Streptomyces</taxon>
    </lineage>
</organism>
<name>A0ACC6PYU1_9ACTN</name>
<dbReference type="Proteomes" id="UP001377168">
    <property type="component" value="Unassembled WGS sequence"/>
</dbReference>
<proteinExistence type="predicted"/>
<evidence type="ECO:0000313" key="2">
    <source>
        <dbReference type="Proteomes" id="UP001377168"/>
    </source>
</evidence>